<comment type="caution">
    <text evidence="2">The sequence shown here is derived from an EMBL/GenBank/DDBJ whole genome shotgun (WGS) entry which is preliminary data.</text>
</comment>
<proteinExistence type="predicted"/>
<dbReference type="EMBL" id="REGN01004830">
    <property type="protein sequence ID" value="RNA16021.1"/>
    <property type="molecule type" value="Genomic_DNA"/>
</dbReference>
<sequence>MGGRNARCCCVPAGPRCPPGCMPIGGGMGGFGQGMGLGMGMGQGMGGFGQGLGGYGAMGGFGHGMSMGHGMGGFGQGMGQQVHLICQPVQQQQHFQPQFPLPAPIPYPPMPGPTPIPYPPMPLPTPLPHPPINPQIQNPVPQQIVVYRPSSSSAARVQCPPGCVPAKSFSSNSSPSPRHRQ</sequence>
<keyword evidence="3" id="KW-1185">Reference proteome</keyword>
<protein>
    <submittedName>
        <fullName evidence="2">Uncharacterized protein</fullName>
    </submittedName>
</protein>
<evidence type="ECO:0000313" key="3">
    <source>
        <dbReference type="Proteomes" id="UP000276133"/>
    </source>
</evidence>
<feature type="compositionally biased region" description="Low complexity" evidence="1">
    <location>
        <begin position="168"/>
        <end position="181"/>
    </location>
</feature>
<dbReference type="AlphaFoldDB" id="A0A3M7QY47"/>
<evidence type="ECO:0000256" key="1">
    <source>
        <dbReference type="SAM" id="MobiDB-lite"/>
    </source>
</evidence>
<feature type="region of interest" description="Disordered" evidence="1">
    <location>
        <begin position="154"/>
        <end position="181"/>
    </location>
</feature>
<reference evidence="2 3" key="1">
    <citation type="journal article" date="2018" name="Sci. Rep.">
        <title>Genomic signatures of local adaptation to the degree of environmental predictability in rotifers.</title>
        <authorList>
            <person name="Franch-Gras L."/>
            <person name="Hahn C."/>
            <person name="Garcia-Roger E.M."/>
            <person name="Carmona M.J."/>
            <person name="Serra M."/>
            <person name="Gomez A."/>
        </authorList>
    </citation>
    <scope>NUCLEOTIDE SEQUENCE [LARGE SCALE GENOMIC DNA]</scope>
    <source>
        <strain evidence="2">HYR1</strain>
    </source>
</reference>
<organism evidence="2 3">
    <name type="scientific">Brachionus plicatilis</name>
    <name type="common">Marine rotifer</name>
    <name type="synonym">Brachionus muelleri</name>
    <dbReference type="NCBI Taxonomy" id="10195"/>
    <lineage>
        <taxon>Eukaryota</taxon>
        <taxon>Metazoa</taxon>
        <taxon>Spiralia</taxon>
        <taxon>Gnathifera</taxon>
        <taxon>Rotifera</taxon>
        <taxon>Eurotatoria</taxon>
        <taxon>Monogononta</taxon>
        <taxon>Pseudotrocha</taxon>
        <taxon>Ploima</taxon>
        <taxon>Brachionidae</taxon>
        <taxon>Brachionus</taxon>
    </lineage>
</organism>
<dbReference type="Proteomes" id="UP000276133">
    <property type="component" value="Unassembled WGS sequence"/>
</dbReference>
<evidence type="ECO:0000313" key="2">
    <source>
        <dbReference type="EMBL" id="RNA16021.1"/>
    </source>
</evidence>
<accession>A0A3M7QY47</accession>
<gene>
    <name evidence="2" type="ORF">BpHYR1_021130</name>
</gene>
<name>A0A3M7QY47_BRAPC</name>